<evidence type="ECO:0000256" key="6">
    <source>
        <dbReference type="ARBA" id="ARBA00023139"/>
    </source>
</evidence>
<keyword evidence="4" id="KW-0732">Signal</keyword>
<evidence type="ECO:0000259" key="8">
    <source>
        <dbReference type="Pfam" id="PF05504"/>
    </source>
</evidence>
<evidence type="ECO:0000256" key="4">
    <source>
        <dbReference type="ARBA" id="ARBA00022729"/>
    </source>
</evidence>
<evidence type="ECO:0000256" key="5">
    <source>
        <dbReference type="ARBA" id="ARBA00023136"/>
    </source>
</evidence>
<proteinExistence type="inferred from homology"/>
<comment type="similarity">
    <text evidence="2">Belongs to the GerABKC lipoprotein family.</text>
</comment>
<dbReference type="Gene3D" id="3.30.300.210">
    <property type="entry name" value="Nutrient germinant receptor protein C, domain 3"/>
    <property type="match status" value="1"/>
</dbReference>
<dbReference type="KEGG" id="bon:A361_14920"/>
<dbReference type="Pfam" id="PF25198">
    <property type="entry name" value="Spore_GerAC_N"/>
    <property type="match status" value="1"/>
</dbReference>
<dbReference type="eggNOG" id="ENOG502ZYKQ">
    <property type="taxonomic scope" value="Bacteria"/>
</dbReference>
<feature type="domain" description="Spore germination GerAC-like C-terminal" evidence="8">
    <location>
        <begin position="198"/>
        <end position="356"/>
    </location>
</feature>
<evidence type="ECO:0000256" key="7">
    <source>
        <dbReference type="ARBA" id="ARBA00023288"/>
    </source>
</evidence>
<dbReference type="InterPro" id="IPR046953">
    <property type="entry name" value="Spore_GerAC-like_C"/>
</dbReference>
<dbReference type="PROSITE" id="PS51257">
    <property type="entry name" value="PROKAR_LIPOPROTEIN"/>
    <property type="match status" value="1"/>
</dbReference>
<dbReference type="Proteomes" id="UP000077856">
    <property type="component" value="Chromosome"/>
</dbReference>
<name>A0A160MD68_9BACI</name>
<dbReference type="InterPro" id="IPR038501">
    <property type="entry name" value="Spore_GerAC_C_sf"/>
</dbReference>
<dbReference type="PANTHER" id="PTHR35789:SF1">
    <property type="entry name" value="SPORE GERMINATION PROTEIN B3"/>
    <property type="match status" value="1"/>
</dbReference>
<evidence type="ECO:0000313" key="11">
    <source>
        <dbReference type="Proteomes" id="UP000077856"/>
    </source>
</evidence>
<dbReference type="EMBL" id="CP015506">
    <property type="protein sequence ID" value="AND40388.1"/>
    <property type="molecule type" value="Genomic_DNA"/>
</dbReference>
<organism evidence="10 11">
    <name type="scientific">Cytobacillus oceanisediminis 2691</name>
    <dbReference type="NCBI Taxonomy" id="1196031"/>
    <lineage>
        <taxon>Bacteria</taxon>
        <taxon>Bacillati</taxon>
        <taxon>Bacillota</taxon>
        <taxon>Bacilli</taxon>
        <taxon>Bacillales</taxon>
        <taxon>Bacillaceae</taxon>
        <taxon>Cytobacillus</taxon>
    </lineage>
</organism>
<evidence type="ECO:0000256" key="2">
    <source>
        <dbReference type="ARBA" id="ARBA00007886"/>
    </source>
</evidence>
<keyword evidence="3" id="KW-0309">Germination</keyword>
<dbReference type="InterPro" id="IPR008844">
    <property type="entry name" value="Spore_GerAC-like"/>
</dbReference>
<dbReference type="GO" id="GO:0009847">
    <property type="term" value="P:spore germination"/>
    <property type="evidence" value="ECO:0007669"/>
    <property type="project" value="InterPro"/>
</dbReference>
<evidence type="ECO:0000313" key="10">
    <source>
        <dbReference type="EMBL" id="AND40388.1"/>
    </source>
</evidence>
<comment type="subcellular location">
    <subcellularLocation>
        <location evidence="1">Membrane</location>
        <topology evidence="1">Lipid-anchor</topology>
    </subcellularLocation>
</comment>
<dbReference type="Pfam" id="PF05504">
    <property type="entry name" value="Spore_GerAC"/>
    <property type="match status" value="1"/>
</dbReference>
<dbReference type="GO" id="GO:0016020">
    <property type="term" value="C:membrane"/>
    <property type="evidence" value="ECO:0007669"/>
    <property type="project" value="UniProtKB-SubCell"/>
</dbReference>
<gene>
    <name evidence="10" type="ORF">A361_14920</name>
</gene>
<evidence type="ECO:0000259" key="9">
    <source>
        <dbReference type="Pfam" id="PF25198"/>
    </source>
</evidence>
<feature type="domain" description="Spore germination protein N-terminal" evidence="9">
    <location>
        <begin position="24"/>
        <end position="189"/>
    </location>
</feature>
<keyword evidence="5" id="KW-0472">Membrane</keyword>
<dbReference type="InterPro" id="IPR057336">
    <property type="entry name" value="GerAC_N"/>
</dbReference>
<evidence type="ECO:0000256" key="3">
    <source>
        <dbReference type="ARBA" id="ARBA00022544"/>
    </source>
</evidence>
<dbReference type="AlphaFoldDB" id="A0A160MD68"/>
<reference evidence="10 11" key="1">
    <citation type="submission" date="2016-04" db="EMBL/GenBank/DDBJ databases">
        <title>Complete genome sequence of Bacillus oceanisediminis strain 2691.</title>
        <authorList>
            <person name="Jeong H."/>
            <person name="Kim H.J."/>
            <person name="Lee D.-W."/>
        </authorList>
    </citation>
    <scope>NUCLEOTIDE SEQUENCE [LARGE SCALE GENOMIC DNA]</scope>
    <source>
        <strain evidence="10 11">2691</strain>
    </source>
</reference>
<dbReference type="RefSeq" id="WP_019383410.1">
    <property type="nucleotide sequence ID" value="NZ_CP015506.1"/>
</dbReference>
<dbReference type="PANTHER" id="PTHR35789">
    <property type="entry name" value="SPORE GERMINATION PROTEIN B3"/>
    <property type="match status" value="1"/>
</dbReference>
<evidence type="ECO:0000256" key="1">
    <source>
        <dbReference type="ARBA" id="ARBA00004635"/>
    </source>
</evidence>
<accession>A0A160MD68</accession>
<keyword evidence="6" id="KW-0564">Palmitate</keyword>
<keyword evidence="7" id="KW-0449">Lipoprotein</keyword>
<dbReference type="NCBIfam" id="TIGR02887">
    <property type="entry name" value="spore_ger_x_C"/>
    <property type="match status" value="1"/>
</dbReference>
<sequence length="359" mass="40517">MNAKNYLCCSLITILLAGCTPSPKVLEDIQLVQTIGYDYVNGEEFEGTAGSSNIPPGEQSLPVNDVFSATGKTSKRIRQKIQAEAARPIVVGRVGLVIFNKELAEHGIEKQIDSLQRNPSIGRKLLLVVSKEKAKDIIDSNYSQSDSVSQYLIDVVEQNLEATIPEINLHRFLVHYYSKDADPFLPLIEKQGKHLKVSGMGIFKEDKLVDTISFGDAYIFKILYEKFRRGQFEVELSGGEDVSLENLSSKPKIRVDKRNGKYIATFKVKVNGRAMEGVNLDLTDKKTIERIEKAVEKEITERAEKMIKRFQELDTDPLGIGEKARQRSDFNRKEWKEQYSQMEIKIEAKVNAVQSGIIE</sequence>
<protein>
    <submittedName>
        <fullName evidence="10">Uncharacterized protein</fullName>
    </submittedName>
</protein>
<dbReference type="STRING" id="1196031.A361_14920"/>